<evidence type="ECO:0000256" key="2">
    <source>
        <dbReference type="SAM" id="Phobius"/>
    </source>
</evidence>
<comment type="caution">
    <text evidence="4">The sequence shown here is derived from an EMBL/GenBank/DDBJ whole genome shotgun (WGS) entry which is preliminary data.</text>
</comment>
<feature type="chain" id="PRO_5005573743" evidence="3">
    <location>
        <begin position="17"/>
        <end position="566"/>
    </location>
</feature>
<feature type="transmembrane region" description="Helical" evidence="2">
    <location>
        <begin position="99"/>
        <end position="122"/>
    </location>
</feature>
<reference evidence="4 5" key="1">
    <citation type="journal article" date="2015" name="Genome Biol. Evol.">
        <title>The genome of winter moth (Operophtera brumata) provides a genomic perspective on sexual dimorphism and phenology.</title>
        <authorList>
            <person name="Derks M.F."/>
            <person name="Smit S."/>
            <person name="Salis L."/>
            <person name="Schijlen E."/>
            <person name="Bossers A."/>
            <person name="Mateman C."/>
            <person name="Pijl A.S."/>
            <person name="de Ridder D."/>
            <person name="Groenen M.A."/>
            <person name="Visser M.E."/>
            <person name="Megens H.J."/>
        </authorList>
    </citation>
    <scope>NUCLEOTIDE SEQUENCE [LARGE SCALE GENOMIC DNA]</scope>
    <source>
        <strain evidence="4">WM2013NL</strain>
        <tissue evidence="4">Head and thorax</tissue>
    </source>
</reference>
<proteinExistence type="predicted"/>
<accession>A0A0L7LVE3</accession>
<evidence type="ECO:0000256" key="3">
    <source>
        <dbReference type="SAM" id="SignalP"/>
    </source>
</evidence>
<keyword evidence="2" id="KW-1133">Transmembrane helix</keyword>
<feature type="region of interest" description="Disordered" evidence="1">
    <location>
        <begin position="402"/>
        <end position="437"/>
    </location>
</feature>
<keyword evidence="5" id="KW-1185">Reference proteome</keyword>
<dbReference type="Proteomes" id="UP000037510">
    <property type="component" value="Unassembled WGS sequence"/>
</dbReference>
<organism evidence="4 5">
    <name type="scientific">Operophtera brumata</name>
    <name type="common">Winter moth</name>
    <name type="synonym">Phalaena brumata</name>
    <dbReference type="NCBI Taxonomy" id="104452"/>
    <lineage>
        <taxon>Eukaryota</taxon>
        <taxon>Metazoa</taxon>
        <taxon>Ecdysozoa</taxon>
        <taxon>Arthropoda</taxon>
        <taxon>Hexapoda</taxon>
        <taxon>Insecta</taxon>
        <taxon>Pterygota</taxon>
        <taxon>Neoptera</taxon>
        <taxon>Endopterygota</taxon>
        <taxon>Lepidoptera</taxon>
        <taxon>Glossata</taxon>
        <taxon>Ditrysia</taxon>
        <taxon>Geometroidea</taxon>
        <taxon>Geometridae</taxon>
        <taxon>Larentiinae</taxon>
        <taxon>Operophtera</taxon>
    </lineage>
</organism>
<protein>
    <submittedName>
        <fullName evidence="4">Uncharacterized protein</fullName>
    </submittedName>
</protein>
<name>A0A0L7LVE3_OPEBR</name>
<keyword evidence="2" id="KW-0472">Membrane</keyword>
<feature type="compositionally biased region" description="Low complexity" evidence="1">
    <location>
        <begin position="422"/>
        <end position="436"/>
    </location>
</feature>
<dbReference type="AlphaFoldDB" id="A0A0L7LVE3"/>
<keyword evidence="3" id="KW-0732">Signal</keyword>
<sequence length="566" mass="63007">MLVALAVLFAALKTSAQEQSLSTASPPHAPPLPFLDLFTSASNYYSDPIRKSYSDSEHYVSCPKTDSLSSFANMLGSAAKIMISAAVILVLKVLAGKLLFMPIVFVLLLKLGLKAFLLWPMISKMMKYFKKKKKKGYKSRVITDCSPRIACVIQKATNAGWSSNLGAAATFSLIDDIEEDNLFAKSMLSILAGDKVAEFQLTFCENGGTMYHAPSNFEKRSMGAQPFIQAQFHPASGTIQQGIMIPHEHLMPQERVPEEVYYQERMMPQGSVHPEQMIPTERLVQQQQFVSQDMTKDQLPQDNMVSHNRMGSLPSMTPQERLVLQHIMERQDQMEPQQSMEHQDRMVHQDVQKVVHTSPGHPHLPSNQEEQITKVLTEAHNDLRRSEEELLRAVKNGYEYSHSQTYPQAPPYGYSSPPPSYNTPAPSAPSYAPPASTHTDPMNKFLLKPDLTELIKPVTGKTAGNLSGLLGLLSIFGSGKGMEFTGIKDLLIDGILKPLLVAKGGIKALISKLSIPIVALLLINLEVLITVWWLWEDCPEVKHEVQYSKPSYPATATPSNPNYNYR</sequence>
<dbReference type="EMBL" id="JTDY01000012">
    <property type="protein sequence ID" value="KOB79437.1"/>
    <property type="molecule type" value="Genomic_DNA"/>
</dbReference>
<evidence type="ECO:0000256" key="1">
    <source>
        <dbReference type="SAM" id="MobiDB-lite"/>
    </source>
</evidence>
<feature type="signal peptide" evidence="3">
    <location>
        <begin position="1"/>
        <end position="16"/>
    </location>
</feature>
<dbReference type="OrthoDB" id="7377188at2759"/>
<keyword evidence="2" id="KW-0812">Transmembrane</keyword>
<evidence type="ECO:0000313" key="5">
    <source>
        <dbReference type="Proteomes" id="UP000037510"/>
    </source>
</evidence>
<feature type="transmembrane region" description="Helical" evidence="2">
    <location>
        <begin position="513"/>
        <end position="535"/>
    </location>
</feature>
<evidence type="ECO:0000313" key="4">
    <source>
        <dbReference type="EMBL" id="KOB79437.1"/>
    </source>
</evidence>
<gene>
    <name evidence="4" type="ORF">OBRU01_00236</name>
</gene>